<dbReference type="InterPro" id="IPR028161">
    <property type="entry name" value="Met8-like"/>
</dbReference>
<protein>
    <recommendedName>
        <fullName evidence="2">precorrin-2 dehydrogenase</fullName>
        <ecNumber evidence="2">1.3.1.76</ecNumber>
    </recommendedName>
</protein>
<keyword evidence="5" id="KW-0627">Porphyrin biosynthesis</keyword>
<proteinExistence type="predicted"/>
<dbReference type="Pfam" id="PF14824">
    <property type="entry name" value="Sirohm_synth_M"/>
    <property type="match status" value="1"/>
</dbReference>
<dbReference type="eggNOG" id="COG1648">
    <property type="taxonomic scope" value="Bacteria"/>
</dbReference>
<dbReference type="HOGENOM" id="CLU_011276_8_1_7"/>
<evidence type="ECO:0000256" key="4">
    <source>
        <dbReference type="ARBA" id="ARBA00023027"/>
    </source>
</evidence>
<evidence type="ECO:0000256" key="6">
    <source>
        <dbReference type="ARBA" id="ARBA00047561"/>
    </source>
</evidence>
<dbReference type="GO" id="GO:0043115">
    <property type="term" value="F:precorrin-2 dehydrogenase activity"/>
    <property type="evidence" value="ECO:0007669"/>
    <property type="project" value="UniProtKB-EC"/>
</dbReference>
<dbReference type="SUPFAM" id="SSF75615">
    <property type="entry name" value="Siroheme synthase middle domains-like"/>
    <property type="match status" value="1"/>
</dbReference>
<dbReference type="STRING" id="177439.DP3081"/>
<dbReference type="SUPFAM" id="SSF51735">
    <property type="entry name" value="NAD(P)-binding Rossmann-fold domains"/>
    <property type="match status" value="1"/>
</dbReference>
<dbReference type="KEGG" id="dps:DP3081"/>
<dbReference type="Gene3D" id="3.40.50.720">
    <property type="entry name" value="NAD(P)-binding Rossmann-like Domain"/>
    <property type="match status" value="1"/>
</dbReference>
<evidence type="ECO:0000256" key="3">
    <source>
        <dbReference type="ARBA" id="ARBA00023002"/>
    </source>
</evidence>
<dbReference type="Proteomes" id="UP000000602">
    <property type="component" value="Chromosome"/>
</dbReference>
<dbReference type="InterPro" id="IPR042518">
    <property type="entry name" value="SirC_C"/>
</dbReference>
<sequence>MYPVNLNVAGRLCLVVGGGRVALRKIRNLVEHGARVRVVAPEVVPEVQALAGGGQIELLLRGFQQGDASGAFLVFAATDQVEVQAVAAADARKYGALLNSADSPELCDFQLPAYFCRGGFQLAISTDGGSPAFSRFIRQKLEDEFGDEYEYSLCLLAIIRKKALAAGLDVGHNQKMFRKLLDDDLVDCIKSESWANLSKILYCHLPKQIDAEEIMEDFRGKCCQN</sequence>
<dbReference type="InterPro" id="IPR028281">
    <property type="entry name" value="Sirohaem_synthase_central"/>
</dbReference>
<dbReference type="PANTHER" id="PTHR35330">
    <property type="entry name" value="SIROHEME BIOSYNTHESIS PROTEIN MET8"/>
    <property type="match status" value="1"/>
</dbReference>
<accession>Q6AIM0</accession>
<organism evidence="8 9">
    <name type="scientific">Desulfotalea psychrophila (strain LSv54 / DSM 12343)</name>
    <dbReference type="NCBI Taxonomy" id="177439"/>
    <lineage>
        <taxon>Bacteria</taxon>
        <taxon>Pseudomonadati</taxon>
        <taxon>Thermodesulfobacteriota</taxon>
        <taxon>Desulfobulbia</taxon>
        <taxon>Desulfobulbales</taxon>
        <taxon>Desulfocapsaceae</taxon>
        <taxon>Desulfotalea</taxon>
    </lineage>
</organism>
<feature type="domain" description="Siroheme synthase central" evidence="7">
    <location>
        <begin position="117"/>
        <end position="143"/>
    </location>
</feature>
<dbReference type="OrthoDB" id="9815856at2"/>
<keyword evidence="3" id="KW-0560">Oxidoreductase</keyword>
<dbReference type="GO" id="GO:0004325">
    <property type="term" value="F:ferrochelatase activity"/>
    <property type="evidence" value="ECO:0007669"/>
    <property type="project" value="InterPro"/>
</dbReference>
<dbReference type="AlphaFoldDB" id="Q6AIM0"/>
<comment type="catalytic activity">
    <reaction evidence="6">
        <text>precorrin-2 + NAD(+) = sirohydrochlorin + NADH + 2 H(+)</text>
        <dbReference type="Rhea" id="RHEA:15613"/>
        <dbReference type="ChEBI" id="CHEBI:15378"/>
        <dbReference type="ChEBI" id="CHEBI:57540"/>
        <dbReference type="ChEBI" id="CHEBI:57945"/>
        <dbReference type="ChEBI" id="CHEBI:58351"/>
        <dbReference type="ChEBI" id="CHEBI:58827"/>
        <dbReference type="EC" id="1.3.1.76"/>
    </reaction>
</comment>
<dbReference type="NCBIfam" id="TIGR01470">
    <property type="entry name" value="cysG_Nterm"/>
    <property type="match status" value="1"/>
</dbReference>
<gene>
    <name evidence="8" type="ordered locus">DP3081</name>
</gene>
<evidence type="ECO:0000259" key="7">
    <source>
        <dbReference type="Pfam" id="PF14824"/>
    </source>
</evidence>
<dbReference type="UniPathway" id="UPA00262">
    <property type="reaction ID" value="UER00222"/>
</dbReference>
<comment type="pathway">
    <text evidence="1">Porphyrin-containing compound metabolism; siroheme biosynthesis; sirohydrochlorin from precorrin-2: step 1/1.</text>
</comment>
<dbReference type="EC" id="1.3.1.76" evidence="2"/>
<evidence type="ECO:0000256" key="1">
    <source>
        <dbReference type="ARBA" id="ARBA00005010"/>
    </source>
</evidence>
<evidence type="ECO:0000256" key="2">
    <source>
        <dbReference type="ARBA" id="ARBA00012400"/>
    </source>
</evidence>
<reference evidence="9" key="1">
    <citation type="journal article" date="2004" name="Environ. Microbiol.">
        <title>The genome of Desulfotalea psychrophila, a sulfate-reducing bacterium from permanently cold Arctic sediments.</title>
        <authorList>
            <person name="Rabus R."/>
            <person name="Ruepp A."/>
            <person name="Frickey T."/>
            <person name="Rattei T."/>
            <person name="Fartmann B."/>
            <person name="Stark M."/>
            <person name="Bauer M."/>
            <person name="Zibat A."/>
            <person name="Lombardot T."/>
            <person name="Becker I."/>
            <person name="Amann J."/>
            <person name="Gellner K."/>
            <person name="Teeling H."/>
            <person name="Leuschner W.D."/>
            <person name="Gloeckner F.-O."/>
            <person name="Lupas A.N."/>
            <person name="Amann R."/>
            <person name="Klenk H.-P."/>
        </authorList>
    </citation>
    <scope>NUCLEOTIDE SEQUENCE [LARGE SCALE GENOMIC DNA]</scope>
    <source>
        <strain evidence="9">DSM 12343 / LSv54</strain>
    </source>
</reference>
<evidence type="ECO:0000313" key="8">
    <source>
        <dbReference type="EMBL" id="CAG37810.1"/>
    </source>
</evidence>
<name>Q6AIM0_DESPS</name>
<dbReference type="Pfam" id="PF13241">
    <property type="entry name" value="NAD_binding_7"/>
    <property type="match status" value="1"/>
</dbReference>
<evidence type="ECO:0000313" key="9">
    <source>
        <dbReference type="Proteomes" id="UP000000602"/>
    </source>
</evidence>
<dbReference type="Gene3D" id="1.10.8.610">
    <property type="entry name" value="SirC, precorrin-2 dehydrogenase, C-terminal helical domain-like"/>
    <property type="match status" value="1"/>
</dbReference>
<keyword evidence="9" id="KW-1185">Reference proteome</keyword>
<keyword evidence="4" id="KW-0520">NAD</keyword>
<dbReference type="PANTHER" id="PTHR35330:SF1">
    <property type="entry name" value="SIROHEME BIOSYNTHESIS PROTEIN MET8"/>
    <property type="match status" value="1"/>
</dbReference>
<dbReference type="InterPro" id="IPR006367">
    <property type="entry name" value="Sirohaem_synthase_N"/>
</dbReference>
<evidence type="ECO:0000256" key="5">
    <source>
        <dbReference type="ARBA" id="ARBA00023244"/>
    </source>
</evidence>
<dbReference type="InterPro" id="IPR036291">
    <property type="entry name" value="NAD(P)-bd_dom_sf"/>
</dbReference>
<dbReference type="RefSeq" id="WP_011190322.1">
    <property type="nucleotide sequence ID" value="NC_006138.1"/>
</dbReference>
<dbReference type="EMBL" id="CR522870">
    <property type="protein sequence ID" value="CAG37810.1"/>
    <property type="molecule type" value="Genomic_DNA"/>
</dbReference>
<dbReference type="GO" id="GO:0019354">
    <property type="term" value="P:siroheme biosynthetic process"/>
    <property type="evidence" value="ECO:0007669"/>
    <property type="project" value="UniProtKB-UniPathway"/>
</dbReference>